<comment type="caution">
    <text evidence="2">The sequence shown here is derived from an EMBL/GenBank/DDBJ whole genome shotgun (WGS) entry which is preliminary data.</text>
</comment>
<proteinExistence type="predicted"/>
<dbReference type="Pfam" id="PF00563">
    <property type="entry name" value="EAL"/>
    <property type="match status" value="1"/>
</dbReference>
<dbReference type="Gene3D" id="3.20.20.450">
    <property type="entry name" value="EAL domain"/>
    <property type="match status" value="1"/>
</dbReference>
<dbReference type="PROSITE" id="PS50883">
    <property type="entry name" value="EAL"/>
    <property type="match status" value="1"/>
</dbReference>
<evidence type="ECO:0000313" key="3">
    <source>
        <dbReference type="Proteomes" id="UP001151002"/>
    </source>
</evidence>
<gene>
    <name evidence="2" type="ORF">OWR29_37675</name>
</gene>
<dbReference type="RefSeq" id="WP_267568289.1">
    <property type="nucleotide sequence ID" value="NZ_JAPNTZ010000016.1"/>
</dbReference>
<dbReference type="Proteomes" id="UP001151002">
    <property type="component" value="Unassembled WGS sequence"/>
</dbReference>
<accession>A0ABT4BB65</accession>
<dbReference type="InterPro" id="IPR035919">
    <property type="entry name" value="EAL_sf"/>
</dbReference>
<dbReference type="PANTHER" id="PTHR33121">
    <property type="entry name" value="CYCLIC DI-GMP PHOSPHODIESTERASE PDEF"/>
    <property type="match status" value="1"/>
</dbReference>
<organism evidence="2 3">
    <name type="scientific">Paractinoplanes pyxinae</name>
    <dbReference type="NCBI Taxonomy" id="2997416"/>
    <lineage>
        <taxon>Bacteria</taxon>
        <taxon>Bacillati</taxon>
        <taxon>Actinomycetota</taxon>
        <taxon>Actinomycetes</taxon>
        <taxon>Micromonosporales</taxon>
        <taxon>Micromonosporaceae</taxon>
        <taxon>Paractinoplanes</taxon>
    </lineage>
</organism>
<dbReference type="EMBL" id="JAPNTZ010000016">
    <property type="protein sequence ID" value="MCY1143764.1"/>
    <property type="molecule type" value="Genomic_DNA"/>
</dbReference>
<sequence>MLPAATASTPAPIAAAAVREVLNGRQVQPLFQPIVDLGTRAVVAVEALARGPAGTALEFPDRLFAAATDAGLVGQLDLLCCERALECAIAAPVTPPLVFVNAEPGVLNQPLSPRLIELVRGGLPFRQVLEFTERALPAVPGSMLRIASMVQQWGNGLALDDVGVDPMSLAFLPVLEPEVIKLDMSLVRNPDAEHTCAVSAVVRAEAQRTGAVVIAEGIETEADLLTARQLGARWGQGWLFGRPGLLEHARHTYARDAVRQLRPPRPGFHQPDTTPFQIAVRQSTTRLAIDHEVNAVVAQLRDVVAADAAIMVIASVPAGAIPAASGSLPELVGRARSVLVVDTPIPGEFSVAVIGAGHGAAVCGRVGQQPQTVFTEDLATVAEISRAMLSQLL</sequence>
<dbReference type="InterPro" id="IPR050706">
    <property type="entry name" value="Cyclic-di-GMP_PDE-like"/>
</dbReference>
<protein>
    <submittedName>
        <fullName evidence="2">EAL domain-containing protein</fullName>
    </submittedName>
</protein>
<dbReference type="PANTHER" id="PTHR33121:SF76">
    <property type="entry name" value="SIGNALING PROTEIN"/>
    <property type="match status" value="1"/>
</dbReference>
<reference evidence="2" key="1">
    <citation type="submission" date="2022-11" db="EMBL/GenBank/DDBJ databases">
        <authorList>
            <person name="Somphong A."/>
            <person name="Phongsopitanun W."/>
        </authorList>
    </citation>
    <scope>NUCLEOTIDE SEQUENCE</scope>
    <source>
        <strain evidence="2">Pm04-4</strain>
    </source>
</reference>
<evidence type="ECO:0000259" key="1">
    <source>
        <dbReference type="PROSITE" id="PS50883"/>
    </source>
</evidence>
<keyword evidence="3" id="KW-1185">Reference proteome</keyword>
<name>A0ABT4BB65_9ACTN</name>
<dbReference type="InterPro" id="IPR001633">
    <property type="entry name" value="EAL_dom"/>
</dbReference>
<feature type="domain" description="EAL" evidence="1">
    <location>
        <begin position="11"/>
        <end position="257"/>
    </location>
</feature>
<evidence type="ECO:0000313" key="2">
    <source>
        <dbReference type="EMBL" id="MCY1143764.1"/>
    </source>
</evidence>
<dbReference type="SUPFAM" id="SSF141868">
    <property type="entry name" value="EAL domain-like"/>
    <property type="match status" value="1"/>
</dbReference>
<dbReference type="SMART" id="SM00052">
    <property type="entry name" value="EAL"/>
    <property type="match status" value="1"/>
</dbReference>
<dbReference type="CDD" id="cd01948">
    <property type="entry name" value="EAL"/>
    <property type="match status" value="1"/>
</dbReference>